<evidence type="ECO:0000313" key="2">
    <source>
        <dbReference type="Proteomes" id="UP000233837"/>
    </source>
</evidence>
<name>A0A2I0WUK2_9ASPA</name>
<reference evidence="1 2" key="1">
    <citation type="journal article" date="2016" name="Sci. Rep.">
        <title>The Dendrobium catenatum Lindl. genome sequence provides insights into polysaccharide synthase, floral development and adaptive evolution.</title>
        <authorList>
            <person name="Zhang G.Q."/>
            <person name="Xu Q."/>
            <person name="Bian C."/>
            <person name="Tsai W.C."/>
            <person name="Yeh C.M."/>
            <person name="Liu K.W."/>
            <person name="Yoshida K."/>
            <person name="Zhang L.S."/>
            <person name="Chang S.B."/>
            <person name="Chen F."/>
            <person name="Shi Y."/>
            <person name="Su Y.Y."/>
            <person name="Zhang Y.Q."/>
            <person name="Chen L.J."/>
            <person name="Yin Y."/>
            <person name="Lin M."/>
            <person name="Huang H."/>
            <person name="Deng H."/>
            <person name="Wang Z.W."/>
            <person name="Zhu S.L."/>
            <person name="Zhao X."/>
            <person name="Deng C."/>
            <person name="Niu S.C."/>
            <person name="Huang J."/>
            <person name="Wang M."/>
            <person name="Liu G.H."/>
            <person name="Yang H.J."/>
            <person name="Xiao X.J."/>
            <person name="Hsiao Y.Y."/>
            <person name="Wu W.L."/>
            <person name="Chen Y.Y."/>
            <person name="Mitsuda N."/>
            <person name="Ohme-Takagi M."/>
            <person name="Luo Y.B."/>
            <person name="Van de Peer Y."/>
            <person name="Liu Z.J."/>
        </authorList>
    </citation>
    <scope>NUCLEOTIDE SEQUENCE [LARGE SCALE GENOMIC DNA]</scope>
    <source>
        <tissue evidence="1">The whole plant</tissue>
    </source>
</reference>
<keyword evidence="2" id="KW-1185">Reference proteome</keyword>
<dbReference type="Proteomes" id="UP000233837">
    <property type="component" value="Unassembled WGS sequence"/>
</dbReference>
<dbReference type="EMBL" id="KZ502442">
    <property type="protein sequence ID" value="PKU79345.1"/>
    <property type="molecule type" value="Genomic_DNA"/>
</dbReference>
<protein>
    <submittedName>
        <fullName evidence="1">Uncharacterized protein</fullName>
    </submittedName>
</protein>
<dbReference type="AlphaFoldDB" id="A0A2I0WUK2"/>
<sequence>MDLSLSSPESTRRRGLMGGFWSGCEEEMVEGLNEQRARLERLEVNSRWLREFFTLRSLLAPFLSKLFCVEAECLPETNQNAPHHPRSVPCSVLLDIVLGTVLGTVDVAHSGWFPDCKLRSTSTQNNFSLF</sequence>
<gene>
    <name evidence="1" type="ORF">MA16_Dca000690</name>
</gene>
<organism evidence="1 2">
    <name type="scientific">Dendrobium catenatum</name>
    <dbReference type="NCBI Taxonomy" id="906689"/>
    <lineage>
        <taxon>Eukaryota</taxon>
        <taxon>Viridiplantae</taxon>
        <taxon>Streptophyta</taxon>
        <taxon>Embryophyta</taxon>
        <taxon>Tracheophyta</taxon>
        <taxon>Spermatophyta</taxon>
        <taxon>Magnoliopsida</taxon>
        <taxon>Liliopsida</taxon>
        <taxon>Asparagales</taxon>
        <taxon>Orchidaceae</taxon>
        <taxon>Epidendroideae</taxon>
        <taxon>Malaxideae</taxon>
        <taxon>Dendrobiinae</taxon>
        <taxon>Dendrobium</taxon>
    </lineage>
</organism>
<reference evidence="1 2" key="2">
    <citation type="journal article" date="2017" name="Nature">
        <title>The Apostasia genome and the evolution of orchids.</title>
        <authorList>
            <person name="Zhang G.Q."/>
            <person name="Liu K.W."/>
            <person name="Li Z."/>
            <person name="Lohaus R."/>
            <person name="Hsiao Y.Y."/>
            <person name="Niu S.C."/>
            <person name="Wang J.Y."/>
            <person name="Lin Y.C."/>
            <person name="Xu Q."/>
            <person name="Chen L.J."/>
            <person name="Yoshida K."/>
            <person name="Fujiwara S."/>
            <person name="Wang Z.W."/>
            <person name="Zhang Y.Q."/>
            <person name="Mitsuda N."/>
            <person name="Wang M."/>
            <person name="Liu G.H."/>
            <person name="Pecoraro L."/>
            <person name="Huang H.X."/>
            <person name="Xiao X.J."/>
            <person name="Lin M."/>
            <person name="Wu X.Y."/>
            <person name="Wu W.L."/>
            <person name="Chen Y.Y."/>
            <person name="Chang S.B."/>
            <person name="Sakamoto S."/>
            <person name="Ohme-Takagi M."/>
            <person name="Yagi M."/>
            <person name="Zeng S.J."/>
            <person name="Shen C.Y."/>
            <person name="Yeh C.M."/>
            <person name="Luo Y.B."/>
            <person name="Tsai W.C."/>
            <person name="Van de Peer Y."/>
            <person name="Liu Z.J."/>
        </authorList>
    </citation>
    <scope>NUCLEOTIDE SEQUENCE [LARGE SCALE GENOMIC DNA]</scope>
    <source>
        <tissue evidence="1">The whole plant</tissue>
    </source>
</reference>
<evidence type="ECO:0000313" key="1">
    <source>
        <dbReference type="EMBL" id="PKU79345.1"/>
    </source>
</evidence>
<proteinExistence type="predicted"/>
<accession>A0A2I0WUK2</accession>